<evidence type="ECO:0000256" key="4">
    <source>
        <dbReference type="ARBA" id="ARBA00022729"/>
    </source>
</evidence>
<dbReference type="OrthoDB" id="10066605at2759"/>
<feature type="transmembrane region" description="Helical" evidence="8">
    <location>
        <begin position="98"/>
        <end position="117"/>
    </location>
</feature>
<dbReference type="Proteomes" id="UP000549394">
    <property type="component" value="Unassembled WGS sequence"/>
</dbReference>
<gene>
    <name evidence="10" type="ORF">DGYR_LOCUS10031</name>
</gene>
<keyword evidence="2" id="KW-0597">Phosphoprotein</keyword>
<evidence type="ECO:0000256" key="2">
    <source>
        <dbReference type="ARBA" id="ARBA00022553"/>
    </source>
</evidence>
<feature type="domain" description="Proline-rich transmembrane protein 3/4" evidence="9">
    <location>
        <begin position="41"/>
        <end position="347"/>
    </location>
</feature>
<name>A0A7I8W1X1_9ANNE</name>
<dbReference type="PANTHER" id="PTHR35578:SF6">
    <property type="entry name" value="PROLINE-RICH TRANSMEMBRANE PROTEIN 4"/>
    <property type="match status" value="1"/>
</dbReference>
<dbReference type="InterPro" id="IPR059081">
    <property type="entry name" value="PRRT3-4"/>
</dbReference>
<evidence type="ECO:0000256" key="6">
    <source>
        <dbReference type="ARBA" id="ARBA00023136"/>
    </source>
</evidence>
<feature type="transmembrane region" description="Helical" evidence="8">
    <location>
        <begin position="261"/>
        <end position="282"/>
    </location>
</feature>
<feature type="compositionally biased region" description="Basic and acidic residues" evidence="7">
    <location>
        <begin position="389"/>
        <end position="407"/>
    </location>
</feature>
<feature type="transmembrane region" description="Helical" evidence="8">
    <location>
        <begin position="62"/>
        <end position="86"/>
    </location>
</feature>
<evidence type="ECO:0000256" key="8">
    <source>
        <dbReference type="SAM" id="Phobius"/>
    </source>
</evidence>
<feature type="transmembrane region" description="Helical" evidence="8">
    <location>
        <begin position="198"/>
        <end position="222"/>
    </location>
</feature>
<keyword evidence="4" id="KW-0732">Signal</keyword>
<evidence type="ECO:0000313" key="11">
    <source>
        <dbReference type="Proteomes" id="UP000549394"/>
    </source>
</evidence>
<keyword evidence="11" id="KW-1185">Reference proteome</keyword>
<dbReference type="PANTHER" id="PTHR35578">
    <property type="entry name" value="PROLINE-RICH TRANSMEMBRANE PROTEIN 4-RELATED"/>
    <property type="match status" value="1"/>
</dbReference>
<sequence length="473" mass="53702">MRGNYLPTHEPSYRLEGKAEQEAEGEPESEGEPEGTTLPNSFVEPEPEWKEALRIWGVAYDIQVYISGALFLILAIYSLTAIVRLYKKKNLLSLRYFASLNSILLLMGLSRSVYFLIDGYNARGTFPTAVAYFLYTTAFPCITSAFSILFLALLQATKMEFVSPKIQKLRYLVAIIVFHFLLSFITDIVVGLYYNSKILLFVCQLASVVWGLLLFVGYIYIFHRLYKAARNRQADVYKLTSSANNLANVSPVRRPKLTLNLAVKVTLATALLGLVFAALQIYSMVGVYSIFSDESTVKAWPWWGYKLGLRITEISMSLAMSLVATQPFRYNAHTRKTTWCPFVRLFCSCGSDREEPVMEIVRMSKHRSRPASMLIEERGFVRIKRENEFSTDEDSLHSPQEREERKPSGFSFDPPPSIHLRDSIDNALNDISLRSPGCSSNSSRPLLEGNGLATLEPNELMIKWKNRLDYSDV</sequence>
<comment type="caution">
    <text evidence="10">The sequence shown here is derived from an EMBL/GenBank/DDBJ whole genome shotgun (WGS) entry which is preliminary data.</text>
</comment>
<feature type="transmembrane region" description="Helical" evidence="8">
    <location>
        <begin position="129"/>
        <end position="157"/>
    </location>
</feature>
<feature type="compositionally biased region" description="Acidic residues" evidence="7">
    <location>
        <begin position="22"/>
        <end position="33"/>
    </location>
</feature>
<dbReference type="EMBL" id="CAJFCJ010000016">
    <property type="protein sequence ID" value="CAD5122189.1"/>
    <property type="molecule type" value="Genomic_DNA"/>
</dbReference>
<evidence type="ECO:0000256" key="3">
    <source>
        <dbReference type="ARBA" id="ARBA00022692"/>
    </source>
</evidence>
<reference evidence="10 11" key="1">
    <citation type="submission" date="2020-08" db="EMBL/GenBank/DDBJ databases">
        <authorList>
            <person name="Hejnol A."/>
        </authorList>
    </citation>
    <scope>NUCLEOTIDE SEQUENCE [LARGE SCALE GENOMIC DNA]</scope>
</reference>
<evidence type="ECO:0000313" key="10">
    <source>
        <dbReference type="EMBL" id="CAD5122189.1"/>
    </source>
</evidence>
<comment type="subcellular location">
    <subcellularLocation>
        <location evidence="1">Membrane</location>
        <topology evidence="1">Multi-pass membrane protein</topology>
    </subcellularLocation>
</comment>
<dbReference type="InterPro" id="IPR052836">
    <property type="entry name" value="PRRT_domain-containing"/>
</dbReference>
<feature type="region of interest" description="Disordered" evidence="7">
    <location>
        <begin position="389"/>
        <end position="417"/>
    </location>
</feature>
<proteinExistence type="predicted"/>
<keyword evidence="3 8" id="KW-0812">Transmembrane</keyword>
<protein>
    <submittedName>
        <fullName evidence="10">DgyrCDS10634</fullName>
    </submittedName>
</protein>
<feature type="transmembrane region" description="Helical" evidence="8">
    <location>
        <begin position="169"/>
        <end position="192"/>
    </location>
</feature>
<organism evidence="10 11">
    <name type="scientific">Dimorphilus gyrociliatus</name>
    <dbReference type="NCBI Taxonomy" id="2664684"/>
    <lineage>
        <taxon>Eukaryota</taxon>
        <taxon>Metazoa</taxon>
        <taxon>Spiralia</taxon>
        <taxon>Lophotrochozoa</taxon>
        <taxon>Annelida</taxon>
        <taxon>Polychaeta</taxon>
        <taxon>Polychaeta incertae sedis</taxon>
        <taxon>Dinophilidae</taxon>
        <taxon>Dimorphilus</taxon>
    </lineage>
</organism>
<evidence type="ECO:0000256" key="1">
    <source>
        <dbReference type="ARBA" id="ARBA00004141"/>
    </source>
</evidence>
<feature type="compositionally biased region" description="Basic and acidic residues" evidence="7">
    <location>
        <begin position="11"/>
        <end position="21"/>
    </location>
</feature>
<evidence type="ECO:0000259" key="9">
    <source>
        <dbReference type="Pfam" id="PF25987"/>
    </source>
</evidence>
<keyword evidence="5 8" id="KW-1133">Transmembrane helix</keyword>
<accession>A0A7I8W1X1</accession>
<evidence type="ECO:0000256" key="7">
    <source>
        <dbReference type="SAM" id="MobiDB-lite"/>
    </source>
</evidence>
<feature type="region of interest" description="Disordered" evidence="7">
    <location>
        <begin position="1"/>
        <end position="43"/>
    </location>
</feature>
<evidence type="ECO:0000256" key="5">
    <source>
        <dbReference type="ARBA" id="ARBA00022989"/>
    </source>
</evidence>
<dbReference type="Pfam" id="PF25987">
    <property type="entry name" value="PRRT3"/>
    <property type="match status" value="1"/>
</dbReference>
<dbReference type="AlphaFoldDB" id="A0A7I8W1X1"/>
<keyword evidence="6 8" id="KW-0472">Membrane</keyword>